<accession>D1G278</accession>
<feature type="region of interest" description="Disordered" evidence="1">
    <location>
        <begin position="20"/>
        <end position="58"/>
    </location>
</feature>
<evidence type="ECO:0000256" key="1">
    <source>
        <dbReference type="SAM" id="MobiDB-lite"/>
    </source>
</evidence>
<reference evidence="2" key="1">
    <citation type="submission" date="2008-12" db="EMBL/GenBank/DDBJ databases">
        <authorList>
            <person name="Chen Y.-M."/>
            <person name="Chen T.-L."/>
            <person name="Lee C.-M."/>
            <person name="Lee Y.-M."/>
            <person name="Chen C.-Y."/>
            <person name="Lin H.-J."/>
        </authorList>
    </citation>
    <scope>NUCLEOTIDE SEQUENCE</scope>
    <source>
        <strain evidence="2">D139</strain>
    </source>
</reference>
<organism evidence="2">
    <name type="scientific">Hepacivirus hominis</name>
    <dbReference type="NCBI Taxonomy" id="3052230"/>
    <lineage>
        <taxon>Viruses</taxon>
        <taxon>Riboviria</taxon>
        <taxon>Orthornavirae</taxon>
        <taxon>Kitrinoviricota</taxon>
        <taxon>Flasuviricetes</taxon>
        <taxon>Amarillovirales</taxon>
        <taxon>Flaviviridae</taxon>
        <taxon>Hepacivirus</taxon>
    </lineage>
</organism>
<feature type="non-terminal residue" evidence="2">
    <location>
        <position position="95"/>
    </location>
</feature>
<protein>
    <submittedName>
        <fullName evidence="2">Polyprotein</fullName>
    </submittedName>
</protein>
<proteinExistence type="predicted"/>
<sequence>STHGSRLGGGGLAVFGFFLLRPPGPGGGGQGKIKTSHRPLGNGRPPPIPKDPPSTPGARQKILYPWTVNRNGGWGGGCWLPPPLGPLCARGPTDQ</sequence>
<feature type="non-terminal residue" evidence="2">
    <location>
        <position position="1"/>
    </location>
</feature>
<reference evidence="2" key="2">
    <citation type="journal article" date="2009" name="J. Med. Virol.">
        <title>Molecular epidemiology of HCV genotypes among injection drug users in Taiwan: Full-length sequences of two new subtype 6w strains and a recombinant form_2b6w.</title>
        <authorList>
            <person name="Lee Y.M."/>
            <person name="Lin H.J."/>
            <person name="Chen Y.J."/>
            <person name="Lee C.M."/>
            <person name="Wang S.F."/>
            <person name="Chang K.Y."/>
            <person name="Chen T.L."/>
            <person name="Liu H.F."/>
            <person name="Chen Y.M."/>
        </authorList>
    </citation>
    <scope>NUCLEOTIDE SEQUENCE</scope>
    <source>
        <strain evidence="2">D139</strain>
    </source>
</reference>
<dbReference type="EMBL" id="FJ515081">
    <property type="protein sequence ID" value="ACT37101.1"/>
    <property type="molecule type" value="Genomic_RNA"/>
</dbReference>
<feature type="compositionally biased region" description="Pro residues" evidence="1">
    <location>
        <begin position="44"/>
        <end position="55"/>
    </location>
</feature>
<evidence type="ECO:0000313" key="2">
    <source>
        <dbReference type="EMBL" id="ACT37101.1"/>
    </source>
</evidence>
<name>D1G278_9HEPC</name>